<sequence length="216" mass="24391">MQTTEPSPPTSENQRDWLKIAEYVSVVASGVGSLVAAIIFRPLLLAAAPLTVAVALNIVNRQRFEQQVKQSTDAAIADVRGVVKSLYDQVQMLPGPTEENSDLDQITDVLTELQRVTQRLEQNALRHEDWEVMNVRFRLMENTINDMKQHPPATVSEHLSQPPLSHGNLIKVEQQLGIIYQQVRELQNQNREIVKPYLKRLTVAVKKLQQGNNILS</sequence>
<protein>
    <submittedName>
        <fullName evidence="2">Uncharacterized protein</fullName>
    </submittedName>
</protein>
<dbReference type="RefSeq" id="WP_006618948.1">
    <property type="nucleotide sequence ID" value="NZ_BIMW01000175.1"/>
</dbReference>
<accession>A0A5M3TDT0</accession>
<keyword evidence="1" id="KW-0472">Membrane</keyword>
<dbReference type="EMBL" id="BIMW01000175">
    <property type="protein sequence ID" value="GCE96200.1"/>
    <property type="molecule type" value="Genomic_DNA"/>
</dbReference>
<comment type="caution">
    <text evidence="2">The sequence shown here is derived from an EMBL/GenBank/DDBJ whole genome shotgun (WGS) entry which is preliminary data.</text>
</comment>
<evidence type="ECO:0000313" key="3">
    <source>
        <dbReference type="Proteomes" id="UP000326169"/>
    </source>
</evidence>
<dbReference type="GeneID" id="301685034"/>
<feature type="transmembrane region" description="Helical" evidence="1">
    <location>
        <begin position="34"/>
        <end position="59"/>
    </location>
</feature>
<dbReference type="Proteomes" id="UP000326169">
    <property type="component" value="Unassembled WGS sequence"/>
</dbReference>
<gene>
    <name evidence="2" type="ORF">NIES46_42690</name>
</gene>
<keyword evidence="3" id="KW-1185">Reference proteome</keyword>
<proteinExistence type="predicted"/>
<keyword evidence="1" id="KW-1133">Transmembrane helix</keyword>
<name>A0A5M3TDT0_LIMPL</name>
<reference evidence="2 3" key="1">
    <citation type="journal article" date="2019" name="J Genomics">
        <title>The Draft Genome of a Hydrogen-producing Cyanobacterium, Arthrospira platensis NIES-46.</title>
        <authorList>
            <person name="Suzuki S."/>
            <person name="Yamaguchi H."/>
            <person name="Kawachi M."/>
        </authorList>
    </citation>
    <scope>NUCLEOTIDE SEQUENCE [LARGE SCALE GENOMIC DNA]</scope>
    <source>
        <strain evidence="2 3">NIES-46</strain>
    </source>
</reference>
<evidence type="ECO:0000313" key="2">
    <source>
        <dbReference type="EMBL" id="GCE96200.1"/>
    </source>
</evidence>
<keyword evidence="1" id="KW-0812">Transmembrane</keyword>
<organism evidence="2 3">
    <name type="scientific">Limnospira platensis NIES-46</name>
    <dbReference type="NCBI Taxonomy" id="1236695"/>
    <lineage>
        <taxon>Bacteria</taxon>
        <taxon>Bacillati</taxon>
        <taxon>Cyanobacteriota</taxon>
        <taxon>Cyanophyceae</taxon>
        <taxon>Oscillatoriophycideae</taxon>
        <taxon>Oscillatoriales</taxon>
        <taxon>Sirenicapillariaceae</taxon>
        <taxon>Limnospira</taxon>
    </lineage>
</organism>
<evidence type="ECO:0000256" key="1">
    <source>
        <dbReference type="SAM" id="Phobius"/>
    </source>
</evidence>